<reference evidence="2 4" key="2">
    <citation type="submission" date="2018-12" db="EMBL/GenBank/DDBJ databases">
        <authorList>
            <consortium name="Pathogen Informatics"/>
        </authorList>
    </citation>
    <scope>NUCLEOTIDE SEQUENCE [LARGE SCALE GENOMIC DNA]</scope>
    <source>
        <strain evidence="2 4">NCTC12735</strain>
        <plasmid evidence="4">29</plasmid>
    </source>
</reference>
<keyword evidence="2" id="KW-0614">Plasmid</keyword>
<dbReference type="EMBL" id="LNKA01000001">
    <property type="protein sequence ID" value="KTC65969.1"/>
    <property type="molecule type" value="Genomic_DNA"/>
</dbReference>
<evidence type="ECO:0000313" key="3">
    <source>
        <dbReference type="Proteomes" id="UP000054859"/>
    </source>
</evidence>
<dbReference type="InterPro" id="IPR017853">
    <property type="entry name" value="GH"/>
</dbReference>
<organism evidence="1 3">
    <name type="scientific">Legionella adelaidensis</name>
    <dbReference type="NCBI Taxonomy" id="45056"/>
    <lineage>
        <taxon>Bacteria</taxon>
        <taxon>Pseudomonadati</taxon>
        <taxon>Pseudomonadota</taxon>
        <taxon>Gammaproteobacteria</taxon>
        <taxon>Legionellales</taxon>
        <taxon>Legionellaceae</taxon>
        <taxon>Legionella</taxon>
    </lineage>
</organism>
<sequence>MSPPFPPTYPHNGNLRLYNMFPMLSYVPGPPGIDGMIAYVEQVAGMGYNAIWVNPLQLPGTRIQPHPGHSYPVTRSLYAMADDTEYHPVLFQRYPTKEACEGKIREFTQVARSKGIFPLFDLVLNHIGLNEEGLTPLQKRLAERNLLSNEVNIRWPDIQDIDYYLPGSKRRGLDATREDIDERKVDEVFSLLWEPFITHYIVDLGFMGARIDAITRIPLPILRRALALIHKLVEKTYGTQPIIVAELMGRNSSAYIEALSMCGLTHCFNSYSYFWSPDIEGGYAPLPDSPYLCQQQLTSSIVLSSPKKIEHFKVQILSAPYDVSRHNQVSTIYIYEKDARLYFVVNGTRAQLRFDDLKAYTFEEDNPSTGALKALCREYACCARPERPAVLEKITTLLYDNNSINVALNSLSKQLNAGGAIAITGNHDVGTLRAKVILDIAFSIAAKKGTASIEVYNLLKGSKIKALRSEEEWIGILREDFNLSSKDIEELYHQLPVRMREKLFIEILTSSGGWYSLAGDEFGICRKPDVFIPLVESEIPSGPSLFEIEALPETDKLKGFIRGINDILSELPKVEYSEIENTKIFFYEGDSINSQLFFVLRFSNALNKYFLFGYSANEFALQKMIPRAKEILGASHPCFLPGNYAYSISHAGVVEKKEICLAPRVFKALSVFADSTPDSDSDTGCAAAVASGPH</sequence>
<gene>
    <name evidence="2" type="primary">amyA_1</name>
    <name evidence="1" type="ORF">Lade_0627</name>
    <name evidence="2" type="ORF">NCTC12735_01942</name>
</gene>
<dbReference type="PATRIC" id="fig|45056.6.peg.649"/>
<keyword evidence="3" id="KW-1185">Reference proteome</keyword>
<dbReference type="SUPFAM" id="SSF51445">
    <property type="entry name" value="(Trans)glycosidases"/>
    <property type="match status" value="1"/>
</dbReference>
<dbReference type="CDD" id="cd00551">
    <property type="entry name" value="AmyAc_family"/>
    <property type="match status" value="1"/>
</dbReference>
<dbReference type="KEGG" id="ladl:NCTC12735_01942"/>
<name>A0A0W0R4G1_9GAMM</name>
<reference evidence="1 3" key="1">
    <citation type="submission" date="2015-11" db="EMBL/GenBank/DDBJ databases">
        <title>Identification of large and diverse effector repertoires of 38 Legionella species.</title>
        <authorList>
            <person name="Burstein D."/>
            <person name="Amaro F."/>
            <person name="Zusman T."/>
            <person name="Lifshitz Z."/>
            <person name="Cohen O."/>
            <person name="Gilbert J.A."/>
            <person name="Pupko T."/>
            <person name="Shuman H.A."/>
            <person name="Segal G."/>
        </authorList>
    </citation>
    <scope>NUCLEOTIDE SEQUENCE [LARGE SCALE GENOMIC DNA]</scope>
    <source>
        <strain evidence="1 3">1762-AUS-E</strain>
    </source>
</reference>
<dbReference type="OrthoDB" id="5654276at2"/>
<keyword evidence="2" id="KW-0378">Hydrolase</keyword>
<dbReference type="RefSeq" id="WP_058461687.1">
    <property type="nucleotide sequence ID" value="NZ_CAAAHS010000004.1"/>
</dbReference>
<dbReference type="GO" id="GO:0004556">
    <property type="term" value="F:alpha-amylase activity"/>
    <property type="evidence" value="ECO:0007669"/>
    <property type="project" value="UniProtKB-EC"/>
</dbReference>
<dbReference type="Proteomes" id="UP000281170">
    <property type="component" value="Plasmid 29"/>
</dbReference>
<dbReference type="Proteomes" id="UP000054859">
    <property type="component" value="Unassembled WGS sequence"/>
</dbReference>
<proteinExistence type="predicted"/>
<evidence type="ECO:0000313" key="1">
    <source>
        <dbReference type="EMBL" id="KTC65969.1"/>
    </source>
</evidence>
<evidence type="ECO:0000313" key="2">
    <source>
        <dbReference type="EMBL" id="VEH86293.1"/>
    </source>
</evidence>
<accession>A0A0W0R4G1</accession>
<evidence type="ECO:0000313" key="4">
    <source>
        <dbReference type="Proteomes" id="UP000281170"/>
    </source>
</evidence>
<keyword evidence="2" id="KW-0326">Glycosidase</keyword>
<dbReference type="Gene3D" id="3.20.20.80">
    <property type="entry name" value="Glycosidases"/>
    <property type="match status" value="1"/>
</dbReference>
<protein>
    <submittedName>
        <fullName evidence="1">Alpha-amylase</fullName>
        <ecNumber evidence="2">3.2.1.1</ecNumber>
    </submittedName>
</protein>
<dbReference type="EMBL" id="LR134438">
    <property type="protein sequence ID" value="VEH86293.1"/>
    <property type="molecule type" value="Genomic_DNA"/>
</dbReference>
<dbReference type="EC" id="3.2.1.1" evidence="2"/>
<geneLocation type="plasmid" evidence="2 4">
    <name>29</name>
</geneLocation>
<dbReference type="STRING" id="45056.Lade_0627"/>
<dbReference type="AlphaFoldDB" id="A0A0W0R4G1"/>